<organism evidence="1 2">
    <name type="scientific">Ditylenchus destructor</name>
    <dbReference type="NCBI Taxonomy" id="166010"/>
    <lineage>
        <taxon>Eukaryota</taxon>
        <taxon>Metazoa</taxon>
        <taxon>Ecdysozoa</taxon>
        <taxon>Nematoda</taxon>
        <taxon>Chromadorea</taxon>
        <taxon>Rhabditida</taxon>
        <taxon>Tylenchina</taxon>
        <taxon>Tylenchomorpha</taxon>
        <taxon>Sphaerularioidea</taxon>
        <taxon>Anguinidae</taxon>
        <taxon>Anguininae</taxon>
        <taxon>Ditylenchus</taxon>
    </lineage>
</organism>
<protein>
    <submittedName>
        <fullName evidence="1">Uncharacterized protein</fullName>
    </submittedName>
</protein>
<sequence length="117" mass="13099">MSSYRIVGCPQFESSHVCRHGHSSALTSTLSSSTLNSSAAISNNAAFITAHITPLLQSHSSSTLGDYSLPDDIKHFCNTRLSARNYARPYTVGEYPVSRYHVQYPSHTFFEHFTMYF</sequence>
<reference evidence="1" key="1">
    <citation type="submission" date="2022-01" db="EMBL/GenBank/DDBJ databases">
        <title>Genome Sequence Resource for Two Populations of Ditylenchus destructor, the Migratory Endoparasitic Phytonematode.</title>
        <authorList>
            <person name="Zhang H."/>
            <person name="Lin R."/>
            <person name="Xie B."/>
        </authorList>
    </citation>
    <scope>NUCLEOTIDE SEQUENCE</scope>
    <source>
        <strain evidence="1">BazhouSP</strain>
    </source>
</reference>
<dbReference type="AlphaFoldDB" id="A0AAD4MXI4"/>
<dbReference type="Proteomes" id="UP001201812">
    <property type="component" value="Unassembled WGS sequence"/>
</dbReference>
<evidence type="ECO:0000313" key="2">
    <source>
        <dbReference type="Proteomes" id="UP001201812"/>
    </source>
</evidence>
<keyword evidence="2" id="KW-1185">Reference proteome</keyword>
<gene>
    <name evidence="1" type="ORF">DdX_12325</name>
</gene>
<proteinExistence type="predicted"/>
<name>A0AAD4MXI4_9BILA</name>
<evidence type="ECO:0000313" key="1">
    <source>
        <dbReference type="EMBL" id="KAI1707767.1"/>
    </source>
</evidence>
<accession>A0AAD4MXI4</accession>
<dbReference type="EMBL" id="JAKKPZ010000039">
    <property type="protein sequence ID" value="KAI1707767.1"/>
    <property type="molecule type" value="Genomic_DNA"/>
</dbReference>
<comment type="caution">
    <text evidence="1">The sequence shown here is derived from an EMBL/GenBank/DDBJ whole genome shotgun (WGS) entry which is preliminary data.</text>
</comment>